<keyword evidence="2 4" id="KW-0812">Transmembrane</keyword>
<feature type="transmembrane region" description="Helical" evidence="4">
    <location>
        <begin position="6"/>
        <end position="26"/>
    </location>
</feature>
<dbReference type="SUPFAM" id="SSF64383">
    <property type="entry name" value="Cell-division protein ZipA, C-terminal domain"/>
    <property type="match status" value="1"/>
</dbReference>
<comment type="function">
    <text evidence="1">Essential cell division protein that stabilizes the FtsZ protofilaments by cross-linking them and that serves as a cytoplasmic membrane anchor for the Z ring. Also required for the recruitment to the septal ring of downstream cell division proteins.</text>
</comment>
<feature type="domain" description="ZipA C-terminal FtsZ-binding" evidence="5">
    <location>
        <begin position="269"/>
        <end position="393"/>
    </location>
</feature>
<keyword evidence="2 4" id="KW-0472">Membrane</keyword>
<evidence type="ECO:0000256" key="1">
    <source>
        <dbReference type="RuleBase" id="RU003612"/>
    </source>
</evidence>
<comment type="similarity">
    <text evidence="1">Belongs to the ZipA family.</text>
</comment>
<name>A0ABS0N742_9NEIS</name>
<feature type="compositionally biased region" description="Pro residues" evidence="3">
    <location>
        <begin position="94"/>
        <end position="104"/>
    </location>
</feature>
<dbReference type="SMART" id="SM00771">
    <property type="entry name" value="ZipA_C"/>
    <property type="match status" value="1"/>
</dbReference>
<keyword evidence="2" id="KW-1003">Cell membrane</keyword>
<accession>A0ABS0N742</accession>
<dbReference type="InterPro" id="IPR036765">
    <property type="entry name" value="ZipA_FtsZ-bd_C_sf"/>
</dbReference>
<comment type="caution">
    <text evidence="6">The sequence shown here is derived from an EMBL/GenBank/DDBJ whole genome shotgun (WGS) entry which is preliminary data.</text>
</comment>
<keyword evidence="1 6" id="KW-0132">Cell division</keyword>
<dbReference type="InterPro" id="IPR007449">
    <property type="entry name" value="ZipA_FtsZ-bd_C"/>
</dbReference>
<keyword evidence="1" id="KW-0131">Cell cycle</keyword>
<dbReference type="EMBL" id="JACSGR010000001">
    <property type="protein sequence ID" value="MBH5328100.1"/>
    <property type="molecule type" value="Genomic_DNA"/>
</dbReference>
<dbReference type="Pfam" id="PF04354">
    <property type="entry name" value="ZipA_C"/>
    <property type="match status" value="1"/>
</dbReference>
<gene>
    <name evidence="6" type="ORF">H9Q10_00210</name>
</gene>
<keyword evidence="4" id="KW-1133">Transmembrane helix</keyword>
<proteinExistence type="inferred from homology"/>
<dbReference type="RefSeq" id="WP_197902038.1">
    <property type="nucleotide sequence ID" value="NZ_JACSGR010000001.1"/>
</dbReference>
<evidence type="ECO:0000313" key="6">
    <source>
        <dbReference type="EMBL" id="MBH5328100.1"/>
    </source>
</evidence>
<evidence type="ECO:0000256" key="4">
    <source>
        <dbReference type="SAM" id="Phobius"/>
    </source>
</evidence>
<keyword evidence="2" id="KW-0997">Cell inner membrane</keyword>
<keyword evidence="7" id="KW-1185">Reference proteome</keyword>
<evidence type="ECO:0000256" key="3">
    <source>
        <dbReference type="SAM" id="MobiDB-lite"/>
    </source>
</evidence>
<sequence length="417" mass="46341">MSTNTLLIIALLVFAPVFGVLLYNTYQEKKYRDSIRAQFGHADKDALLESRTHSVRDGQQQAPAPADEAEPAPRLQPSFVQPDRPAEAADEPPAAEPAPQPAQPAEPVLQAEPAAEAPAFNFQPVPTPAPSQTQEPAKRKLLLDLQDLAKQQLPWFDSRFDYLCYISLKEPQELHAMPRLSSRHRFRIAGCTMDDRFQIAEPIPSVYYQGFVIGLQAISRNGLASIAELEQFGEQANAFAEKMDGGLLLTDIDTFLSIARPLDELCARVDQTIAIHLVSRNNVSGVELRNAVERQGFELSHDGMFYLNDAKGEPLFAISTLDNSAFTATLLSSQNYRGISMLFDAPHIPDGEKNFNRFMDIAVKLSSMLGLDLVNDKLEELSTQWLKEIRSYVVARQGEMKQVGIEPGSELAKRLFS</sequence>
<organism evidence="6 7">
    <name type="scientific">Eikenella glucosivorans</name>
    <dbReference type="NCBI Taxonomy" id="2766967"/>
    <lineage>
        <taxon>Bacteria</taxon>
        <taxon>Pseudomonadati</taxon>
        <taxon>Pseudomonadota</taxon>
        <taxon>Betaproteobacteria</taxon>
        <taxon>Neisseriales</taxon>
        <taxon>Neisseriaceae</taxon>
        <taxon>Eikenella</taxon>
    </lineage>
</organism>
<reference evidence="6 7" key="1">
    <citation type="submission" date="2020-09" db="EMBL/GenBank/DDBJ databases">
        <title>Eikenella S3660 sp. nov., isolated from a throat swab.</title>
        <authorList>
            <person name="Buhl M."/>
        </authorList>
    </citation>
    <scope>NUCLEOTIDE SEQUENCE [LARGE SCALE GENOMIC DNA]</scope>
    <source>
        <strain evidence="6 7">S3360</strain>
    </source>
</reference>
<comment type="subcellular location">
    <subcellularLocation>
        <location evidence="2">Cell inner membrane</location>
        <topology evidence="2">Single-pass type I membrane protein</topology>
    </subcellularLocation>
</comment>
<feature type="region of interest" description="Disordered" evidence="3">
    <location>
        <begin position="53"/>
        <end position="108"/>
    </location>
</feature>
<protein>
    <recommendedName>
        <fullName evidence="1">Cell division protein ZipA</fullName>
    </recommendedName>
</protein>
<evidence type="ECO:0000259" key="5">
    <source>
        <dbReference type="SMART" id="SM00771"/>
    </source>
</evidence>
<dbReference type="Proteomes" id="UP000768471">
    <property type="component" value="Unassembled WGS sequence"/>
</dbReference>
<evidence type="ECO:0000256" key="2">
    <source>
        <dbReference type="RuleBase" id="RU003613"/>
    </source>
</evidence>
<evidence type="ECO:0000313" key="7">
    <source>
        <dbReference type="Proteomes" id="UP000768471"/>
    </source>
</evidence>
<dbReference type="GO" id="GO:0051301">
    <property type="term" value="P:cell division"/>
    <property type="evidence" value="ECO:0007669"/>
    <property type="project" value="UniProtKB-KW"/>
</dbReference>
<dbReference type="Gene3D" id="3.30.1400.10">
    <property type="entry name" value="ZipA, C-terminal FtsZ-binding domain"/>
    <property type="match status" value="1"/>
</dbReference>